<proteinExistence type="predicted"/>
<keyword evidence="4" id="KW-0862">Zinc</keyword>
<accession>X1G7Z0</accession>
<evidence type="ECO:0000313" key="5">
    <source>
        <dbReference type="EMBL" id="GAH37674.1"/>
    </source>
</evidence>
<dbReference type="InterPro" id="IPR024087">
    <property type="entry name" value="Creatininase-like_sf"/>
</dbReference>
<feature type="non-terminal residue" evidence="5">
    <location>
        <position position="125"/>
    </location>
</feature>
<evidence type="ECO:0000256" key="3">
    <source>
        <dbReference type="ARBA" id="ARBA00022801"/>
    </source>
</evidence>
<evidence type="ECO:0008006" key="6">
    <source>
        <dbReference type="Google" id="ProtNLM"/>
    </source>
</evidence>
<sequence>MTNDLPLAVQMQFMRPGQLEAAARKFPVVYVPFGLIEWHGRHLPLGNDALKAHGILVKAAEKFGGVVYPPVFFHSGFKQEVLVPVLTELFDRLKKTGFRVIVGVSGHNVREQIDMVNKALEPVVA</sequence>
<dbReference type="Gene3D" id="3.40.50.10310">
    <property type="entry name" value="Creatininase"/>
    <property type="match status" value="1"/>
</dbReference>
<evidence type="ECO:0000256" key="2">
    <source>
        <dbReference type="ARBA" id="ARBA00022723"/>
    </source>
</evidence>
<organism evidence="5">
    <name type="scientific">marine sediment metagenome</name>
    <dbReference type="NCBI Taxonomy" id="412755"/>
    <lineage>
        <taxon>unclassified sequences</taxon>
        <taxon>metagenomes</taxon>
        <taxon>ecological metagenomes</taxon>
    </lineage>
</organism>
<dbReference type="PANTHER" id="PTHR35005:SF1">
    <property type="entry name" value="2-AMINO-5-FORMYLAMINO-6-RIBOSYLAMINOPYRIMIDIN-4(3H)-ONE 5'-MONOPHOSPHATE DEFORMYLASE"/>
    <property type="match status" value="1"/>
</dbReference>
<dbReference type="PANTHER" id="PTHR35005">
    <property type="entry name" value="3-DEHYDRO-SCYLLO-INOSOSE HYDROLASE"/>
    <property type="match status" value="1"/>
</dbReference>
<comment type="cofactor">
    <cofactor evidence="1">
        <name>Zn(2+)</name>
        <dbReference type="ChEBI" id="CHEBI:29105"/>
    </cofactor>
</comment>
<keyword evidence="3" id="KW-0378">Hydrolase</keyword>
<name>X1G7Z0_9ZZZZ</name>
<gene>
    <name evidence="5" type="ORF">S03H2_10781</name>
</gene>
<dbReference type="AlphaFoldDB" id="X1G7Z0"/>
<dbReference type="GO" id="GO:0046872">
    <property type="term" value="F:metal ion binding"/>
    <property type="evidence" value="ECO:0007669"/>
    <property type="project" value="UniProtKB-KW"/>
</dbReference>
<dbReference type="GO" id="GO:0016811">
    <property type="term" value="F:hydrolase activity, acting on carbon-nitrogen (but not peptide) bonds, in linear amides"/>
    <property type="evidence" value="ECO:0007669"/>
    <property type="project" value="TreeGrafter"/>
</dbReference>
<dbReference type="Pfam" id="PF02633">
    <property type="entry name" value="Creatininase"/>
    <property type="match status" value="1"/>
</dbReference>
<protein>
    <recommendedName>
        <fullName evidence="6">Creatininase family protein</fullName>
    </recommendedName>
</protein>
<comment type="caution">
    <text evidence="5">The sequence shown here is derived from an EMBL/GenBank/DDBJ whole genome shotgun (WGS) entry which is preliminary data.</text>
</comment>
<dbReference type="GO" id="GO:0009231">
    <property type="term" value="P:riboflavin biosynthetic process"/>
    <property type="evidence" value="ECO:0007669"/>
    <property type="project" value="TreeGrafter"/>
</dbReference>
<keyword evidence="2" id="KW-0479">Metal-binding</keyword>
<dbReference type="EMBL" id="BARU01005528">
    <property type="protein sequence ID" value="GAH37674.1"/>
    <property type="molecule type" value="Genomic_DNA"/>
</dbReference>
<evidence type="ECO:0000256" key="4">
    <source>
        <dbReference type="ARBA" id="ARBA00022833"/>
    </source>
</evidence>
<dbReference type="SUPFAM" id="SSF102215">
    <property type="entry name" value="Creatininase"/>
    <property type="match status" value="1"/>
</dbReference>
<dbReference type="InterPro" id="IPR003785">
    <property type="entry name" value="Creatininase/forma_Hydrolase"/>
</dbReference>
<reference evidence="5" key="1">
    <citation type="journal article" date="2014" name="Front. Microbiol.">
        <title>High frequency of phylogenetically diverse reductive dehalogenase-homologous genes in deep subseafloor sedimentary metagenomes.</title>
        <authorList>
            <person name="Kawai M."/>
            <person name="Futagami T."/>
            <person name="Toyoda A."/>
            <person name="Takaki Y."/>
            <person name="Nishi S."/>
            <person name="Hori S."/>
            <person name="Arai W."/>
            <person name="Tsubouchi T."/>
            <person name="Morono Y."/>
            <person name="Uchiyama I."/>
            <person name="Ito T."/>
            <person name="Fujiyama A."/>
            <person name="Inagaki F."/>
            <person name="Takami H."/>
        </authorList>
    </citation>
    <scope>NUCLEOTIDE SEQUENCE</scope>
    <source>
        <strain evidence="5">Expedition CK06-06</strain>
    </source>
</reference>
<evidence type="ECO:0000256" key="1">
    <source>
        <dbReference type="ARBA" id="ARBA00001947"/>
    </source>
</evidence>